<accession>A0A0H5NYV3</accession>
<feature type="domain" description="PAS" evidence="6">
    <location>
        <begin position="41"/>
        <end position="86"/>
    </location>
</feature>
<dbReference type="InterPro" id="IPR000014">
    <property type="entry name" value="PAS"/>
</dbReference>
<keyword evidence="4" id="KW-0808">Transferase</keyword>
<dbReference type="Pfam" id="PF03861">
    <property type="entry name" value="ANTAR"/>
    <property type="match status" value="1"/>
</dbReference>
<dbReference type="PANTHER" id="PTHR43304">
    <property type="entry name" value="PHYTOCHROME-LIKE PROTEIN CPH1"/>
    <property type="match status" value="1"/>
</dbReference>
<sequence length="236" mass="26192">MIEGSRPSPQVIDALGSVIGTDSCSNAGEFRFHFADQRWEWSDEVARMHGYEPGEVQPTTELLLSHKHPEDREQVESALSRVETGEPFCSRHRIVDTAGEVHEVIVIGDYQTDEDGAVVGTTGYYIDLTDTIEGERKDVVDEVLPELVDARAPIEQAKGVLTVVYGISADQAFSVLRWRSQETNVKLRELAAQLVRDARGLDANRAGLRTRFDHVLLTVHERAGRPAGADGHRPPR</sequence>
<dbReference type="EC" id="2.7.13.3" evidence="2"/>
<dbReference type="Gene3D" id="1.10.10.10">
    <property type="entry name" value="Winged helix-like DNA-binding domain superfamily/Winged helix DNA-binding domain"/>
    <property type="match status" value="1"/>
</dbReference>
<evidence type="ECO:0000256" key="4">
    <source>
        <dbReference type="ARBA" id="ARBA00022679"/>
    </source>
</evidence>
<evidence type="ECO:0000313" key="8">
    <source>
        <dbReference type="EMBL" id="CRY80860.1"/>
    </source>
</evidence>
<comment type="catalytic activity">
    <reaction evidence="1">
        <text>ATP + protein L-histidine = ADP + protein N-phospho-L-histidine.</text>
        <dbReference type="EC" id="2.7.13.3"/>
    </reaction>
</comment>
<dbReference type="Gene3D" id="3.30.450.20">
    <property type="entry name" value="PAS domain"/>
    <property type="match status" value="1"/>
</dbReference>
<dbReference type="GO" id="GO:0004673">
    <property type="term" value="F:protein histidine kinase activity"/>
    <property type="evidence" value="ECO:0007669"/>
    <property type="project" value="UniProtKB-EC"/>
</dbReference>
<dbReference type="PROSITE" id="PS50921">
    <property type="entry name" value="ANTAR"/>
    <property type="match status" value="1"/>
</dbReference>
<dbReference type="SUPFAM" id="SSF55785">
    <property type="entry name" value="PYP-like sensor domain (PAS domain)"/>
    <property type="match status" value="1"/>
</dbReference>
<geneLocation type="plasmid" evidence="8">
    <name>2</name>
</geneLocation>
<dbReference type="EMBL" id="LN868939">
    <property type="protein sequence ID" value="CRY80860.1"/>
    <property type="molecule type" value="Genomic_DNA"/>
</dbReference>
<dbReference type="SMART" id="SM01012">
    <property type="entry name" value="ANTAR"/>
    <property type="match status" value="1"/>
</dbReference>
<dbReference type="InterPro" id="IPR013655">
    <property type="entry name" value="PAS_fold_3"/>
</dbReference>
<reference evidence="9" key="1">
    <citation type="submission" date="2015-03" db="EMBL/GenBank/DDBJ databases">
        <authorList>
            <consortium name="Pathogen Informatics"/>
        </authorList>
    </citation>
    <scope>NUCLEOTIDE SEQUENCE [LARGE SCALE GENOMIC DNA]</scope>
    <source>
        <strain evidence="9">NCTC11134</strain>
        <plasmid evidence="9">2</plasmid>
    </source>
</reference>
<organism evidence="8 9">
    <name type="scientific">Nocardia farcinica</name>
    <dbReference type="NCBI Taxonomy" id="37329"/>
    <lineage>
        <taxon>Bacteria</taxon>
        <taxon>Bacillati</taxon>
        <taxon>Actinomycetota</taxon>
        <taxon>Actinomycetes</taxon>
        <taxon>Mycobacteriales</taxon>
        <taxon>Nocardiaceae</taxon>
        <taxon>Nocardia</taxon>
    </lineage>
</organism>
<dbReference type="Proteomes" id="UP000057820">
    <property type="component" value="Plasmid 2"/>
</dbReference>
<dbReference type="NCBIfam" id="TIGR00229">
    <property type="entry name" value="sensory_box"/>
    <property type="match status" value="1"/>
</dbReference>
<dbReference type="InterPro" id="IPR036388">
    <property type="entry name" value="WH-like_DNA-bd_sf"/>
</dbReference>
<evidence type="ECO:0000256" key="2">
    <source>
        <dbReference type="ARBA" id="ARBA00012438"/>
    </source>
</evidence>
<gene>
    <name evidence="8" type="ORF">ERS450000_04080</name>
</gene>
<protein>
    <recommendedName>
        <fullName evidence="2">histidine kinase</fullName>
        <ecNumber evidence="2">2.7.13.3</ecNumber>
    </recommendedName>
</protein>
<dbReference type="PROSITE" id="PS50112">
    <property type="entry name" value="PAS"/>
    <property type="match status" value="1"/>
</dbReference>
<dbReference type="AlphaFoldDB" id="A0A0H5NYV3"/>
<evidence type="ECO:0000256" key="1">
    <source>
        <dbReference type="ARBA" id="ARBA00000085"/>
    </source>
</evidence>
<name>A0A0H5NYV3_NOCFR</name>
<keyword evidence="5" id="KW-0418">Kinase</keyword>
<keyword evidence="3" id="KW-0597">Phosphoprotein</keyword>
<dbReference type="Pfam" id="PF08447">
    <property type="entry name" value="PAS_3"/>
    <property type="match status" value="1"/>
</dbReference>
<evidence type="ECO:0000256" key="3">
    <source>
        <dbReference type="ARBA" id="ARBA00022553"/>
    </source>
</evidence>
<keyword evidence="8" id="KW-0614">Plasmid</keyword>
<dbReference type="CDD" id="cd00130">
    <property type="entry name" value="PAS"/>
    <property type="match status" value="1"/>
</dbReference>
<dbReference type="InterPro" id="IPR035965">
    <property type="entry name" value="PAS-like_dom_sf"/>
</dbReference>
<feature type="domain" description="ANTAR" evidence="7">
    <location>
        <begin position="134"/>
        <end position="195"/>
    </location>
</feature>
<evidence type="ECO:0000256" key="5">
    <source>
        <dbReference type="ARBA" id="ARBA00022777"/>
    </source>
</evidence>
<dbReference type="KEGG" id="nfr:ERS450000_04080"/>
<evidence type="ECO:0000259" key="6">
    <source>
        <dbReference type="PROSITE" id="PS50112"/>
    </source>
</evidence>
<evidence type="ECO:0000259" key="7">
    <source>
        <dbReference type="PROSITE" id="PS50921"/>
    </source>
</evidence>
<proteinExistence type="predicted"/>
<dbReference type="InterPro" id="IPR005561">
    <property type="entry name" value="ANTAR"/>
</dbReference>
<dbReference type="GO" id="GO:0003723">
    <property type="term" value="F:RNA binding"/>
    <property type="evidence" value="ECO:0007669"/>
    <property type="project" value="InterPro"/>
</dbReference>
<dbReference type="PANTHER" id="PTHR43304:SF1">
    <property type="entry name" value="PAC DOMAIN-CONTAINING PROTEIN"/>
    <property type="match status" value="1"/>
</dbReference>
<dbReference type="InterPro" id="IPR052162">
    <property type="entry name" value="Sensor_kinase/Photoreceptor"/>
</dbReference>
<evidence type="ECO:0000313" key="9">
    <source>
        <dbReference type="Proteomes" id="UP000057820"/>
    </source>
</evidence>